<feature type="domain" description="P-type ATPase C-terminal" evidence="23">
    <location>
        <begin position="954"/>
        <end position="1205"/>
    </location>
</feature>
<dbReference type="CDD" id="cd02073">
    <property type="entry name" value="P-type_ATPase_APLT_Dnf-like"/>
    <property type="match status" value="1"/>
</dbReference>
<dbReference type="InterPro" id="IPR036412">
    <property type="entry name" value="HAD-like_sf"/>
</dbReference>
<keyword evidence="4 19" id="KW-0812">Transmembrane</keyword>
<feature type="binding site" evidence="17">
    <location>
        <position position="633"/>
    </location>
    <ligand>
        <name>ATP</name>
        <dbReference type="ChEBI" id="CHEBI:30616"/>
    </ligand>
</feature>
<evidence type="ECO:0000256" key="15">
    <source>
        <dbReference type="ARBA" id="ARBA00051303"/>
    </source>
</evidence>
<evidence type="ECO:0000256" key="3">
    <source>
        <dbReference type="ARBA" id="ARBA00008109"/>
    </source>
</evidence>
<evidence type="ECO:0000256" key="6">
    <source>
        <dbReference type="ARBA" id="ARBA00022741"/>
    </source>
</evidence>
<feature type="binding site" evidence="17">
    <location>
        <position position="902"/>
    </location>
    <ligand>
        <name>ATP</name>
        <dbReference type="ChEBI" id="CHEBI:30616"/>
    </ligand>
</feature>
<evidence type="ECO:0000256" key="11">
    <source>
        <dbReference type="ARBA" id="ARBA00023034"/>
    </source>
</evidence>
<dbReference type="InterPro" id="IPR023299">
    <property type="entry name" value="ATPase_P-typ_cyto_dom_N"/>
</dbReference>
<evidence type="ECO:0000256" key="17">
    <source>
        <dbReference type="PIRSR" id="PIRSR606539-2"/>
    </source>
</evidence>
<dbReference type="SUPFAM" id="SSF56784">
    <property type="entry name" value="HAD-like"/>
    <property type="match status" value="1"/>
</dbReference>
<evidence type="ECO:0000256" key="14">
    <source>
        <dbReference type="ARBA" id="ARBA00049128"/>
    </source>
</evidence>
<accession>A0A4R0RE27</accession>
<comment type="catalytic activity">
    <reaction evidence="13 19">
        <text>ATP + H2O + phospholipidSide 1 = ADP + phosphate + phospholipidSide 2.</text>
        <dbReference type="EC" id="7.6.2.1"/>
    </reaction>
</comment>
<evidence type="ECO:0000256" key="19">
    <source>
        <dbReference type="RuleBase" id="RU362033"/>
    </source>
</evidence>
<dbReference type="GO" id="GO:0090556">
    <property type="term" value="F:phosphatidylserine floppase activity"/>
    <property type="evidence" value="ECO:0007669"/>
    <property type="project" value="RHEA"/>
</dbReference>
<dbReference type="InterPro" id="IPR032630">
    <property type="entry name" value="P_typ_ATPase_c"/>
</dbReference>
<feature type="binding site" evidence="18">
    <location>
        <position position="928"/>
    </location>
    <ligand>
        <name>Mg(2+)</name>
        <dbReference type="ChEBI" id="CHEBI:18420"/>
    </ligand>
</feature>
<feature type="binding site" evidence="17">
    <location>
        <position position="810"/>
    </location>
    <ligand>
        <name>ATP</name>
        <dbReference type="ChEBI" id="CHEBI:30616"/>
    </ligand>
</feature>
<evidence type="ECO:0000259" key="21">
    <source>
        <dbReference type="Pfam" id="PF00122"/>
    </source>
</evidence>
<dbReference type="SUPFAM" id="SSF81660">
    <property type="entry name" value="Metal cation-transporting ATPase, ATP-binding domain N"/>
    <property type="match status" value="1"/>
</dbReference>
<feature type="compositionally biased region" description="Low complexity" evidence="20">
    <location>
        <begin position="105"/>
        <end position="123"/>
    </location>
</feature>
<dbReference type="Pfam" id="PF00122">
    <property type="entry name" value="E1-E2_ATPase"/>
    <property type="match status" value="1"/>
</dbReference>
<protein>
    <recommendedName>
        <fullName evidence="19">Phospholipid-transporting ATPase</fullName>
        <ecNumber evidence="19">7.6.2.1</ecNumber>
    </recommendedName>
</protein>
<evidence type="ECO:0000256" key="9">
    <source>
        <dbReference type="ARBA" id="ARBA00022967"/>
    </source>
</evidence>
<feature type="transmembrane region" description="Helical" evidence="19">
    <location>
        <begin position="1068"/>
        <end position="1092"/>
    </location>
</feature>
<feature type="binding site" evidence="17">
    <location>
        <position position="931"/>
    </location>
    <ligand>
        <name>ATP</name>
        <dbReference type="ChEBI" id="CHEBI:30616"/>
    </ligand>
</feature>
<dbReference type="PRINTS" id="PR00119">
    <property type="entry name" value="CATATPASE"/>
</dbReference>
<dbReference type="SUPFAM" id="SSF81665">
    <property type="entry name" value="Calcium ATPase, transmembrane domain M"/>
    <property type="match status" value="1"/>
</dbReference>
<dbReference type="FunFam" id="3.40.50.1000:FF:000010">
    <property type="entry name" value="Phospholipid-transporting ATPase"/>
    <property type="match status" value="1"/>
</dbReference>
<dbReference type="Proteomes" id="UP000292702">
    <property type="component" value="Unassembled WGS sequence"/>
</dbReference>
<dbReference type="Pfam" id="PF16212">
    <property type="entry name" value="PhoLip_ATPase_C"/>
    <property type="match status" value="1"/>
</dbReference>
<feature type="transmembrane region" description="Helical" evidence="19">
    <location>
        <begin position="1104"/>
        <end position="1125"/>
    </location>
</feature>
<gene>
    <name evidence="24" type="ORF">EIP91_002493</name>
</gene>
<evidence type="ECO:0000256" key="5">
    <source>
        <dbReference type="ARBA" id="ARBA00022723"/>
    </source>
</evidence>
<keyword evidence="8 18" id="KW-0460">Magnesium</keyword>
<evidence type="ECO:0000313" key="25">
    <source>
        <dbReference type="Proteomes" id="UP000292702"/>
    </source>
</evidence>
<keyword evidence="11" id="KW-0333">Golgi apparatus</keyword>
<feature type="binding site" evidence="18">
    <location>
        <position position="531"/>
    </location>
    <ligand>
        <name>Mg(2+)</name>
        <dbReference type="ChEBI" id="CHEBI:18420"/>
    </ligand>
</feature>
<name>A0A4R0RE27_9APHY</name>
<dbReference type="InterPro" id="IPR001757">
    <property type="entry name" value="P_typ_ATPase"/>
</dbReference>
<dbReference type="GO" id="GO:0005524">
    <property type="term" value="F:ATP binding"/>
    <property type="evidence" value="ECO:0007669"/>
    <property type="project" value="UniProtKB-UniRule"/>
</dbReference>
<keyword evidence="10 19" id="KW-1133">Transmembrane helix</keyword>
<dbReference type="GO" id="GO:0045332">
    <property type="term" value="P:phospholipid translocation"/>
    <property type="evidence" value="ECO:0007669"/>
    <property type="project" value="TreeGrafter"/>
</dbReference>
<evidence type="ECO:0000313" key="24">
    <source>
        <dbReference type="EMBL" id="TCD65572.1"/>
    </source>
</evidence>
<evidence type="ECO:0000256" key="4">
    <source>
        <dbReference type="ARBA" id="ARBA00022692"/>
    </source>
</evidence>
<evidence type="ECO:0000256" key="16">
    <source>
        <dbReference type="PIRSR" id="PIRSR606539-1"/>
    </source>
</evidence>
<dbReference type="PROSITE" id="PS00154">
    <property type="entry name" value="ATPASE_E1_E2"/>
    <property type="match status" value="1"/>
</dbReference>
<keyword evidence="5 18" id="KW-0479">Metal-binding</keyword>
<dbReference type="PANTHER" id="PTHR24092">
    <property type="entry name" value="PROBABLE PHOSPHOLIPID-TRANSPORTING ATPASE"/>
    <property type="match status" value="1"/>
</dbReference>
<feature type="binding site" evidence="17">
    <location>
        <position position="674"/>
    </location>
    <ligand>
        <name>ATP</name>
        <dbReference type="ChEBI" id="CHEBI:30616"/>
    </ligand>
</feature>
<dbReference type="GO" id="GO:0005802">
    <property type="term" value="C:trans-Golgi network"/>
    <property type="evidence" value="ECO:0007669"/>
    <property type="project" value="TreeGrafter"/>
</dbReference>
<keyword evidence="9 19" id="KW-1278">Translocase</keyword>
<dbReference type="NCBIfam" id="TIGR01494">
    <property type="entry name" value="ATPase_P-type"/>
    <property type="match status" value="2"/>
</dbReference>
<evidence type="ECO:0000256" key="7">
    <source>
        <dbReference type="ARBA" id="ARBA00022840"/>
    </source>
</evidence>
<dbReference type="SFLD" id="SFLDF00027">
    <property type="entry name" value="p-type_atpase"/>
    <property type="match status" value="1"/>
</dbReference>
<dbReference type="STRING" id="92696.A0A4R0RE27"/>
<dbReference type="InterPro" id="IPR044492">
    <property type="entry name" value="P_typ_ATPase_HD_dom"/>
</dbReference>
<dbReference type="Pfam" id="PF13246">
    <property type="entry name" value="Cation_ATPase"/>
    <property type="match status" value="1"/>
</dbReference>
<evidence type="ECO:0000256" key="10">
    <source>
        <dbReference type="ARBA" id="ARBA00022989"/>
    </source>
</evidence>
<dbReference type="NCBIfam" id="TIGR01652">
    <property type="entry name" value="ATPase-Plipid"/>
    <property type="match status" value="1"/>
</dbReference>
<feature type="binding site" evidence="17">
    <location>
        <position position="530"/>
    </location>
    <ligand>
        <name>ATP</name>
        <dbReference type="ChEBI" id="CHEBI:30616"/>
    </ligand>
</feature>
<feature type="binding site" evidence="17">
    <location>
        <position position="811"/>
    </location>
    <ligand>
        <name>ATP</name>
        <dbReference type="ChEBI" id="CHEBI:30616"/>
    </ligand>
</feature>
<dbReference type="EC" id="7.6.2.1" evidence="19"/>
<comment type="caution">
    <text evidence="24">The sequence shown here is derived from an EMBL/GenBank/DDBJ whole genome shotgun (WGS) entry which is preliminary data.</text>
</comment>
<feature type="transmembrane region" description="Helical" evidence="19">
    <location>
        <begin position="413"/>
        <end position="435"/>
    </location>
</feature>
<dbReference type="InterPro" id="IPR023214">
    <property type="entry name" value="HAD_sf"/>
</dbReference>
<dbReference type="EMBL" id="RWJN01000174">
    <property type="protein sequence ID" value="TCD65572.1"/>
    <property type="molecule type" value="Genomic_DNA"/>
</dbReference>
<dbReference type="InterPro" id="IPR006539">
    <property type="entry name" value="P-type_ATPase_IV"/>
</dbReference>
<dbReference type="Gene3D" id="3.40.50.1000">
    <property type="entry name" value="HAD superfamily/HAD-like"/>
    <property type="match status" value="1"/>
</dbReference>
<dbReference type="GO" id="GO:0032456">
    <property type="term" value="P:endocytic recycling"/>
    <property type="evidence" value="ECO:0007669"/>
    <property type="project" value="TreeGrafter"/>
</dbReference>
<feature type="binding site" evidence="17">
    <location>
        <position position="908"/>
    </location>
    <ligand>
        <name>ATP</name>
        <dbReference type="ChEBI" id="CHEBI:30616"/>
    </ligand>
</feature>
<dbReference type="GO" id="GO:0016887">
    <property type="term" value="F:ATP hydrolysis activity"/>
    <property type="evidence" value="ECO:0007669"/>
    <property type="project" value="InterPro"/>
</dbReference>
<evidence type="ECO:0000256" key="8">
    <source>
        <dbReference type="ARBA" id="ARBA00022842"/>
    </source>
</evidence>
<dbReference type="FunFam" id="3.40.1110.10:FF:000064">
    <property type="entry name" value="Phospholipid-transporting ATPase"/>
    <property type="match status" value="1"/>
</dbReference>
<dbReference type="OrthoDB" id="377733at2759"/>
<evidence type="ECO:0000256" key="18">
    <source>
        <dbReference type="PIRSR" id="PIRSR606539-3"/>
    </source>
</evidence>
<evidence type="ECO:0000256" key="1">
    <source>
        <dbReference type="ARBA" id="ARBA00001946"/>
    </source>
</evidence>
<evidence type="ECO:0000259" key="23">
    <source>
        <dbReference type="Pfam" id="PF16212"/>
    </source>
</evidence>
<feature type="transmembrane region" description="Helical" evidence="19">
    <location>
        <begin position="1137"/>
        <end position="1160"/>
    </location>
</feature>
<feature type="binding site" evidence="17">
    <location>
        <position position="697"/>
    </location>
    <ligand>
        <name>ATP</name>
        <dbReference type="ChEBI" id="CHEBI:30616"/>
    </ligand>
</feature>
<dbReference type="SFLD" id="SFLDS00003">
    <property type="entry name" value="Haloacid_Dehalogenase"/>
    <property type="match status" value="1"/>
</dbReference>
<dbReference type="PANTHER" id="PTHR24092:SF150">
    <property type="entry name" value="PHOSPHOLIPID-TRANSPORTING ATPASE"/>
    <property type="match status" value="1"/>
</dbReference>
<feature type="compositionally biased region" description="Polar residues" evidence="20">
    <location>
        <begin position="28"/>
        <end position="41"/>
    </location>
</feature>
<feature type="domain" description="P-type ATPase N-terminal" evidence="22">
    <location>
        <begin position="151"/>
        <end position="214"/>
    </location>
</feature>
<dbReference type="InterPro" id="IPR018303">
    <property type="entry name" value="ATPase_P-typ_P_site"/>
</dbReference>
<organism evidence="24 25">
    <name type="scientific">Steccherinum ochraceum</name>
    <dbReference type="NCBI Taxonomy" id="92696"/>
    <lineage>
        <taxon>Eukaryota</taxon>
        <taxon>Fungi</taxon>
        <taxon>Dikarya</taxon>
        <taxon>Basidiomycota</taxon>
        <taxon>Agaricomycotina</taxon>
        <taxon>Agaricomycetes</taxon>
        <taxon>Polyporales</taxon>
        <taxon>Steccherinaceae</taxon>
        <taxon>Steccherinum</taxon>
    </lineage>
</organism>
<keyword evidence="12 19" id="KW-0472">Membrane</keyword>
<dbReference type="InterPro" id="IPR059000">
    <property type="entry name" value="ATPase_P-type_domA"/>
</dbReference>
<dbReference type="SUPFAM" id="SSF81653">
    <property type="entry name" value="Calcium ATPase, transduction domain A"/>
    <property type="match status" value="1"/>
</dbReference>
<proteinExistence type="inferred from homology"/>
<feature type="region of interest" description="Disordered" evidence="20">
    <location>
        <begin position="100"/>
        <end position="133"/>
    </location>
</feature>
<dbReference type="AlphaFoldDB" id="A0A4R0RE27"/>
<feature type="binding site" evidence="17">
    <location>
        <position position="730"/>
    </location>
    <ligand>
        <name>ATP</name>
        <dbReference type="ChEBI" id="CHEBI:30616"/>
    </ligand>
</feature>
<feature type="binding site" evidence="18">
    <location>
        <position position="932"/>
    </location>
    <ligand>
        <name>Mg(2+)</name>
        <dbReference type="ChEBI" id="CHEBI:18420"/>
    </ligand>
</feature>
<evidence type="ECO:0000256" key="20">
    <source>
        <dbReference type="SAM" id="MobiDB-lite"/>
    </source>
</evidence>
<evidence type="ECO:0000256" key="2">
    <source>
        <dbReference type="ARBA" id="ARBA00004166"/>
    </source>
</evidence>
<feature type="transmembrane region" description="Helical" evidence="19">
    <location>
        <begin position="464"/>
        <end position="486"/>
    </location>
</feature>
<dbReference type="Gene3D" id="2.70.150.10">
    <property type="entry name" value="Calcium-transporting ATPase, cytoplasmic transduction domain A"/>
    <property type="match status" value="1"/>
</dbReference>
<feature type="transmembrane region" description="Helical" evidence="19">
    <location>
        <begin position="1025"/>
        <end position="1047"/>
    </location>
</feature>
<dbReference type="InterPro" id="IPR008250">
    <property type="entry name" value="ATPase_P-typ_transduc_dom_A_sf"/>
</dbReference>
<feature type="binding site" evidence="17">
    <location>
        <position position="529"/>
    </location>
    <ligand>
        <name>ATP</name>
        <dbReference type="ChEBI" id="CHEBI:30616"/>
    </ligand>
</feature>
<comment type="subcellular location">
    <subcellularLocation>
        <location evidence="2">Golgi apparatus</location>
        <location evidence="2">trans-Golgi network membrane</location>
        <topology evidence="2">Multi-pass membrane protein</topology>
    </subcellularLocation>
    <subcellularLocation>
        <location evidence="19">Membrane</location>
        <topology evidence="19">Multi-pass membrane protein</topology>
    </subcellularLocation>
</comment>
<feature type="active site" description="4-aspartylphosphate intermediate" evidence="16">
    <location>
        <position position="529"/>
    </location>
</feature>
<comment type="catalytic activity">
    <reaction evidence="15">
        <text>a 1,2-diacyl-sn-glycero-3-phospho-L-serine(out) + ATP + H2O = a 1,2-diacyl-sn-glycero-3-phospho-L-serine(in) + ADP + phosphate + H(+)</text>
        <dbReference type="Rhea" id="RHEA:38567"/>
        <dbReference type="ChEBI" id="CHEBI:15377"/>
        <dbReference type="ChEBI" id="CHEBI:15378"/>
        <dbReference type="ChEBI" id="CHEBI:30616"/>
        <dbReference type="ChEBI" id="CHEBI:43474"/>
        <dbReference type="ChEBI" id="CHEBI:57262"/>
        <dbReference type="ChEBI" id="CHEBI:456216"/>
    </reaction>
    <physiologicalReaction direction="left-to-right" evidence="15">
        <dbReference type="Rhea" id="RHEA:38568"/>
    </physiologicalReaction>
</comment>
<keyword evidence="6 17" id="KW-0547">Nucleotide-binding</keyword>
<feature type="transmembrane region" description="Helical" evidence="19">
    <location>
        <begin position="1172"/>
        <end position="1191"/>
    </location>
</feature>
<dbReference type="GO" id="GO:0006892">
    <property type="term" value="P:post-Golgi vesicle-mediated transport"/>
    <property type="evidence" value="ECO:0007669"/>
    <property type="project" value="TreeGrafter"/>
</dbReference>
<dbReference type="Gene3D" id="3.40.1110.10">
    <property type="entry name" value="Calcium-transporting ATPase, cytoplasmic domain N"/>
    <property type="match status" value="1"/>
</dbReference>
<comment type="cofactor">
    <cofactor evidence="1 18">
        <name>Mg(2+)</name>
        <dbReference type="ChEBI" id="CHEBI:18420"/>
    </cofactor>
</comment>
<evidence type="ECO:0000256" key="13">
    <source>
        <dbReference type="ARBA" id="ARBA00034036"/>
    </source>
</evidence>
<evidence type="ECO:0000259" key="22">
    <source>
        <dbReference type="Pfam" id="PF16209"/>
    </source>
</evidence>
<feature type="domain" description="P-type ATPase A" evidence="21">
    <location>
        <begin position="242"/>
        <end position="311"/>
    </location>
</feature>
<comment type="catalytic activity">
    <reaction evidence="14">
        <text>a 1,2-diacyl-sn-glycero-3-phosphoethanolamine(out) + ATP + H2O = a 1,2-diacyl-sn-glycero-3-phosphoethanolamine(in) + ADP + phosphate + H(+)</text>
        <dbReference type="Rhea" id="RHEA:66132"/>
        <dbReference type="ChEBI" id="CHEBI:15377"/>
        <dbReference type="ChEBI" id="CHEBI:15378"/>
        <dbReference type="ChEBI" id="CHEBI:30616"/>
        <dbReference type="ChEBI" id="CHEBI:43474"/>
        <dbReference type="ChEBI" id="CHEBI:64612"/>
        <dbReference type="ChEBI" id="CHEBI:456216"/>
    </reaction>
    <physiologicalReaction direction="left-to-right" evidence="14">
        <dbReference type="Rhea" id="RHEA:66133"/>
    </physiologicalReaction>
</comment>
<feature type="binding site" evidence="18">
    <location>
        <position position="529"/>
    </location>
    <ligand>
        <name>Mg(2+)</name>
        <dbReference type="ChEBI" id="CHEBI:18420"/>
    </ligand>
</feature>
<keyword evidence="7 17" id="KW-0067">ATP-binding</keyword>
<feature type="binding site" evidence="17">
    <location>
        <position position="531"/>
    </location>
    <ligand>
        <name>ATP</name>
        <dbReference type="ChEBI" id="CHEBI:30616"/>
    </ligand>
</feature>
<feature type="region of interest" description="Disordered" evidence="20">
    <location>
        <begin position="1"/>
        <end position="86"/>
    </location>
</feature>
<keyword evidence="25" id="KW-1185">Reference proteome</keyword>
<dbReference type="InterPro" id="IPR023298">
    <property type="entry name" value="ATPase_P-typ_TM_dom_sf"/>
</dbReference>
<reference evidence="24 25" key="1">
    <citation type="submission" date="2018-11" db="EMBL/GenBank/DDBJ databases">
        <title>Genome assembly of Steccherinum ochraceum LE-BIN_3174, the white-rot fungus of the Steccherinaceae family (The Residual Polyporoid clade, Polyporales, Basidiomycota).</title>
        <authorList>
            <person name="Fedorova T.V."/>
            <person name="Glazunova O.A."/>
            <person name="Landesman E.O."/>
            <person name="Moiseenko K.V."/>
            <person name="Psurtseva N.V."/>
            <person name="Savinova O.S."/>
            <person name="Shakhova N.V."/>
            <person name="Tyazhelova T.V."/>
            <person name="Vasina D.V."/>
        </authorList>
    </citation>
    <scope>NUCLEOTIDE SEQUENCE [LARGE SCALE GENOMIC DNA]</scope>
    <source>
        <strain evidence="24 25">LE-BIN_3174</strain>
    </source>
</reference>
<dbReference type="Pfam" id="PF16209">
    <property type="entry name" value="PhoLip_ATPase_N"/>
    <property type="match status" value="1"/>
</dbReference>
<feature type="binding site" evidence="17">
    <location>
        <position position="812"/>
    </location>
    <ligand>
        <name>ATP</name>
        <dbReference type="ChEBI" id="CHEBI:30616"/>
    </ligand>
</feature>
<comment type="similarity">
    <text evidence="3 19">Belongs to the cation transport ATPase (P-type) (TC 3.A.3) family. Type IV subfamily.</text>
</comment>
<dbReference type="GO" id="GO:0000287">
    <property type="term" value="F:magnesium ion binding"/>
    <property type="evidence" value="ECO:0007669"/>
    <property type="project" value="UniProtKB-UniRule"/>
</dbReference>
<sequence length="1280" mass="144033">MSDDFVRLVSQANPASRYQPANGGYPPSGSNSHGYNDSNQLDPFFDDDDDPPDSAFGMRPQAMQSKESGLPLARNAAAPAGQSQVTLQEQDILQDWDEPVMDAKGTPFSGSSPFPGSSSSTLKEPPPKRKRKWRWPWKREEKVLEGERLIALNNAAANMDFGNNYVSTSKYNAVTFLPKFLYEQFSKYANMFFLFTVVIQQIPDVSPTNQYTTIAPLAVVLLASAFKESQEDLKRHQSDAELNARKTKALTAEGTFIERKWKDLKPGDVVRMENDEFIPADLILLTSSEPEGLCYVETANLDGETNLKIKQASPQTAHLTSPKLVTALRGSLRSEHPNNSLYTYEGTMELLSDYGSPKQVPLGPDQMLLRGAQIRNTPWTYGLVVFTGHETKLMRNATAAPIKRTAVERQVNVQIVFLFILLLGLSIGSTIGSSIRQWVFSSQQWYLFESSSISGRAKTFVEDILTFIILYNNLIPISLIVTMEVVKFQQAQLINSDLDMYYAKTDTPALCRTSSLVEELGQIEYVFSDKTGTLTCNEMEFRCASIAGVAYADVVDESKREAEDGKDGWRTFAEMRSILENGAANPFVDAPQPSSSNERDVINEFLTLLAVCHTVIPEIKDGKMRYQASSPDEAALVAGAELLGYQFHTRKPKSVFITVNGQNLEYEILNVCEFNSTRKRMSVLVRTPEGRIKLYCKGADTVILERLSEKQPYTEKTLVHLEDYATEGLRTLCIAYRDIPDAEYRQWADIYTKAAATINGRGDALDDAAELIEKDMFLLGATAIEDKLQDGVPDTIHTLQMAGIKVWVLTGDRQETAINIGMSCRLISESMNLVIVNEDNQHDTYEFINKRLQAIKSQRSSGELEDLALIIDGKSLTWALEKEISKTFLELAIMCKAVICCRVSPLQKALVVKLVKKNQKAILLAIGDGANDVSMIQAAHVGVGISGVEGLQAARSADVAISQFRYLKKLLLVHGAWSYQRLSKLILYSFYKNITLYMTQFWYSFFNNFSGQVAYESWTLSLYNVVFTLLPPLVIGVFDQFVSARILDRYPQLYILGQKNAFFSRTQFWLWVGNAMYHSLILFGFSVILFWGDLKQSSGLDSGHWFWGTTLYLAVLLTVLGKAALISDLWTKYTVAAIPGSFVFTMLFLPLYAVVAPAIGFSKEYLGIVPRLWTDGVFYFNLLLIPIFCLSRDFAWKYYRRTYLPETYHIAQEIQKYNIPDYRPRQEQFQKAIKKVRAVQRMRRNRGFAFSQTENGTKQDQARLIRAYDTSKAGAKPSGY</sequence>
<dbReference type="SFLD" id="SFLDG00002">
    <property type="entry name" value="C1.7:_P-type_atpase_like"/>
    <property type="match status" value="1"/>
</dbReference>
<feature type="binding site" evidence="17">
    <location>
        <position position="932"/>
    </location>
    <ligand>
        <name>ATP</name>
        <dbReference type="ChEBI" id="CHEBI:30616"/>
    </ligand>
</feature>
<dbReference type="FunFam" id="2.70.150.10:FF:000026">
    <property type="entry name" value="Phospholipid-transporting ATPase"/>
    <property type="match status" value="1"/>
</dbReference>
<dbReference type="GO" id="GO:0005886">
    <property type="term" value="C:plasma membrane"/>
    <property type="evidence" value="ECO:0007669"/>
    <property type="project" value="TreeGrafter"/>
</dbReference>
<dbReference type="InterPro" id="IPR032631">
    <property type="entry name" value="P-type_ATPase_N"/>
</dbReference>
<evidence type="ECO:0000256" key="12">
    <source>
        <dbReference type="ARBA" id="ARBA00023136"/>
    </source>
</evidence>